<comment type="caution">
    <text evidence="1">The sequence shown here is derived from an EMBL/GenBank/DDBJ whole genome shotgun (WGS) entry which is preliminary data.</text>
</comment>
<evidence type="ECO:0000313" key="1">
    <source>
        <dbReference type="EMBL" id="GBF92612.1"/>
    </source>
</evidence>
<accession>A0A2V0P114</accession>
<gene>
    <name evidence="1" type="ORF">Rsub_05226</name>
</gene>
<dbReference type="PANTHER" id="PTHR37227:SF2">
    <property type="entry name" value="OS01G0219000 PROTEIN"/>
    <property type="match status" value="1"/>
</dbReference>
<reference evidence="1 2" key="1">
    <citation type="journal article" date="2018" name="Sci. Rep.">
        <title>Raphidocelis subcapitata (=Pseudokirchneriella subcapitata) provides an insight into genome evolution and environmental adaptations in the Sphaeropleales.</title>
        <authorList>
            <person name="Suzuki S."/>
            <person name="Yamaguchi H."/>
            <person name="Nakajima N."/>
            <person name="Kawachi M."/>
        </authorList>
    </citation>
    <scope>NUCLEOTIDE SEQUENCE [LARGE SCALE GENOMIC DNA]</scope>
    <source>
        <strain evidence="1 2">NIES-35</strain>
    </source>
</reference>
<sequence length="303" mass="30221">MDIFEYSEAHWPTRVLQQEEEEQAEATAAANLQEPEVTWTAGAPLEDGALEVELLVVATTAAACALLDACLPSAAQVGSIVPVPGAPGAAPGSDLDVIYGGAVSARPRRRASTIAALPGGAAAAACCREDVAPERAGAWARALLRAVRAARVLVLGSMSAEHYRGGGDPSQEFLSFVLSTSAAATAAAAAPRQQQQAKAAAAALPPRLASGSIVAGLPAALLSACEVAGVPAQLLVSVDQVVALLPDSLPHLAAGAAALLDQRPAGAGAGSVAAALRDRARVAAARDSLEHGAAAARTGSVYA</sequence>
<keyword evidence="2" id="KW-1185">Reference proteome</keyword>
<dbReference type="OrthoDB" id="17536at2759"/>
<proteinExistence type="predicted"/>
<dbReference type="Proteomes" id="UP000247498">
    <property type="component" value="Unassembled WGS sequence"/>
</dbReference>
<name>A0A2V0P114_9CHLO</name>
<dbReference type="AlphaFoldDB" id="A0A2V0P114"/>
<dbReference type="PANTHER" id="PTHR37227">
    <property type="entry name" value="OS01G0219000 PROTEIN"/>
    <property type="match status" value="1"/>
</dbReference>
<protein>
    <recommendedName>
        <fullName evidence="3">Proteasome assembly chaperone 1</fullName>
    </recommendedName>
</protein>
<evidence type="ECO:0000313" key="2">
    <source>
        <dbReference type="Proteomes" id="UP000247498"/>
    </source>
</evidence>
<dbReference type="InParanoid" id="A0A2V0P114"/>
<organism evidence="1 2">
    <name type="scientific">Raphidocelis subcapitata</name>
    <dbReference type="NCBI Taxonomy" id="307507"/>
    <lineage>
        <taxon>Eukaryota</taxon>
        <taxon>Viridiplantae</taxon>
        <taxon>Chlorophyta</taxon>
        <taxon>core chlorophytes</taxon>
        <taxon>Chlorophyceae</taxon>
        <taxon>CS clade</taxon>
        <taxon>Sphaeropleales</taxon>
        <taxon>Selenastraceae</taxon>
        <taxon>Raphidocelis</taxon>
    </lineage>
</organism>
<evidence type="ECO:0008006" key="3">
    <source>
        <dbReference type="Google" id="ProtNLM"/>
    </source>
</evidence>
<dbReference type="EMBL" id="BDRX01000033">
    <property type="protein sequence ID" value="GBF92612.1"/>
    <property type="molecule type" value="Genomic_DNA"/>
</dbReference>